<dbReference type="EMBL" id="SJPM01000005">
    <property type="protein sequence ID" value="TWT96299.1"/>
    <property type="molecule type" value="Genomic_DNA"/>
</dbReference>
<dbReference type="GO" id="GO:0005829">
    <property type="term" value="C:cytosol"/>
    <property type="evidence" value="ECO:0007669"/>
    <property type="project" value="TreeGrafter"/>
</dbReference>
<dbReference type="GO" id="GO:0016787">
    <property type="term" value="F:hydrolase activity"/>
    <property type="evidence" value="ECO:0007669"/>
    <property type="project" value="UniProtKB-KW"/>
</dbReference>
<dbReference type="InterPro" id="IPR031168">
    <property type="entry name" value="G_TrmE"/>
</dbReference>
<evidence type="ECO:0000259" key="2">
    <source>
        <dbReference type="Pfam" id="PF10396"/>
    </source>
</evidence>
<dbReference type="GO" id="GO:0030488">
    <property type="term" value="P:tRNA methylation"/>
    <property type="evidence" value="ECO:0007669"/>
    <property type="project" value="TreeGrafter"/>
</dbReference>
<organism evidence="3 4">
    <name type="scientific">Neorhodopirellula pilleata</name>
    <dbReference type="NCBI Taxonomy" id="2714738"/>
    <lineage>
        <taxon>Bacteria</taxon>
        <taxon>Pseudomonadati</taxon>
        <taxon>Planctomycetota</taxon>
        <taxon>Planctomycetia</taxon>
        <taxon>Pirellulales</taxon>
        <taxon>Pirellulaceae</taxon>
        <taxon>Neorhodopirellula</taxon>
    </lineage>
</organism>
<evidence type="ECO:0000313" key="3">
    <source>
        <dbReference type="EMBL" id="TWT96299.1"/>
    </source>
</evidence>
<dbReference type="GO" id="GO:0002098">
    <property type="term" value="P:tRNA wobble uridine modification"/>
    <property type="evidence" value="ECO:0007669"/>
    <property type="project" value="TreeGrafter"/>
</dbReference>
<keyword evidence="3" id="KW-0378">Hydrolase</keyword>
<protein>
    <submittedName>
        <fullName evidence="3">tRNA modification GTPase MnmE</fullName>
        <ecNumber evidence="3">3.6.5.-</ecNumber>
    </submittedName>
</protein>
<dbReference type="InterPro" id="IPR006073">
    <property type="entry name" value="GTP-bd"/>
</dbReference>
<proteinExistence type="predicted"/>
<dbReference type="OrthoDB" id="9805918at2"/>
<dbReference type="Pfam" id="PF01926">
    <property type="entry name" value="MMR_HSR1"/>
    <property type="match status" value="1"/>
</dbReference>
<feature type="domain" description="GTP-binding protein TrmE N-terminal" evidence="2">
    <location>
        <begin position="17"/>
        <end position="130"/>
    </location>
</feature>
<accession>A0A5C6A9R3</accession>
<dbReference type="Gene3D" id="3.40.50.300">
    <property type="entry name" value="P-loop containing nucleotide triphosphate hydrolases"/>
    <property type="match status" value="1"/>
</dbReference>
<dbReference type="PANTHER" id="PTHR42714">
    <property type="entry name" value="TRNA MODIFICATION GTPASE GTPBP3"/>
    <property type="match status" value="1"/>
</dbReference>
<dbReference type="CDD" id="cd04164">
    <property type="entry name" value="trmE"/>
    <property type="match status" value="1"/>
</dbReference>
<dbReference type="AlphaFoldDB" id="A0A5C6A9R3"/>
<keyword evidence="4" id="KW-1185">Reference proteome</keyword>
<gene>
    <name evidence="3" type="primary">mnmE_2</name>
    <name evidence="3" type="ORF">Pla100_27760</name>
</gene>
<dbReference type="RefSeq" id="WP_146578242.1">
    <property type="nucleotide sequence ID" value="NZ_SJPM01000005.1"/>
</dbReference>
<dbReference type="NCBIfam" id="TIGR00231">
    <property type="entry name" value="small_GTP"/>
    <property type="match status" value="1"/>
</dbReference>
<dbReference type="InterPro" id="IPR027417">
    <property type="entry name" value="P-loop_NTPase"/>
</dbReference>
<dbReference type="InterPro" id="IPR018948">
    <property type="entry name" value="GTP-bd_TrmE_N"/>
</dbReference>
<comment type="caution">
    <text evidence="3">The sequence shown here is derived from an EMBL/GenBank/DDBJ whole genome shotgun (WGS) entry which is preliminary data.</text>
</comment>
<sequence length="441" mass="47762">MTPDNQPDAPLDDATPTVASQLTAVGRSAVAVIGLRGPRARHCLDACFHRAHPREFRPGQIRYGIWRADDTDESDGDGLGDLNVDRNDEVAGESIVVTPIGEDEFEIHAHGGVAAIGKIMQSLVRNGVRRIDADDYERHHHSDLLTREAESVLIRCSTTRNAAIAMNQVRFGLADWLRSWWANPGDLGELQDRTRRIMQFAAVGEHLVDPYRVVLSGPPNVGKSSLINRLVGYGRAITHDAPGTTRDVIACDTVIAGLNVRLSDTAGIRVDGDAIEREGIRRGAIAITQAELVVAVVSPSCLDELPTMRQRILSLAPNVPVLEVLNQADRLDLPPPKAACEPSAASEPKAASELRTASARSAAELPRLRTIAIEIPDASAHDDGIADLTDAIIGRLRPADPEERQAIPINQRQREHLQEVLRCDDLESALACLNRLAGAVS</sequence>
<dbReference type="Proteomes" id="UP000316213">
    <property type="component" value="Unassembled WGS sequence"/>
</dbReference>
<dbReference type="SUPFAM" id="SSF52540">
    <property type="entry name" value="P-loop containing nucleoside triphosphate hydrolases"/>
    <property type="match status" value="1"/>
</dbReference>
<dbReference type="InterPro" id="IPR005225">
    <property type="entry name" value="Small_GTP-bd"/>
</dbReference>
<dbReference type="GO" id="GO:0005525">
    <property type="term" value="F:GTP binding"/>
    <property type="evidence" value="ECO:0007669"/>
    <property type="project" value="InterPro"/>
</dbReference>
<feature type="domain" description="G" evidence="1">
    <location>
        <begin position="212"/>
        <end position="326"/>
    </location>
</feature>
<dbReference type="PANTHER" id="PTHR42714:SF2">
    <property type="entry name" value="TRNA MODIFICATION GTPASE GTPBP3, MITOCHONDRIAL"/>
    <property type="match status" value="1"/>
</dbReference>
<dbReference type="EC" id="3.6.5.-" evidence="3"/>
<name>A0A5C6A9R3_9BACT</name>
<dbReference type="Pfam" id="PF10396">
    <property type="entry name" value="TrmE_N"/>
    <property type="match status" value="1"/>
</dbReference>
<reference evidence="3 4" key="1">
    <citation type="submission" date="2019-02" db="EMBL/GenBank/DDBJ databases">
        <title>Deep-cultivation of Planctomycetes and their phenomic and genomic characterization uncovers novel biology.</title>
        <authorList>
            <person name="Wiegand S."/>
            <person name="Jogler M."/>
            <person name="Boedeker C."/>
            <person name="Pinto D."/>
            <person name="Vollmers J."/>
            <person name="Rivas-Marin E."/>
            <person name="Kohn T."/>
            <person name="Peeters S.H."/>
            <person name="Heuer A."/>
            <person name="Rast P."/>
            <person name="Oberbeckmann S."/>
            <person name="Bunk B."/>
            <person name="Jeske O."/>
            <person name="Meyerdierks A."/>
            <person name="Storesund J.E."/>
            <person name="Kallscheuer N."/>
            <person name="Luecker S."/>
            <person name="Lage O.M."/>
            <person name="Pohl T."/>
            <person name="Merkel B.J."/>
            <person name="Hornburger P."/>
            <person name="Mueller R.-W."/>
            <person name="Bruemmer F."/>
            <person name="Labrenz M."/>
            <person name="Spormann A.M."/>
            <person name="Op Den Camp H."/>
            <person name="Overmann J."/>
            <person name="Amann R."/>
            <person name="Jetten M.S.M."/>
            <person name="Mascher T."/>
            <person name="Medema M.H."/>
            <person name="Devos D.P."/>
            <person name="Kaster A.-K."/>
            <person name="Ovreas L."/>
            <person name="Rohde M."/>
            <person name="Galperin M.Y."/>
            <person name="Jogler C."/>
        </authorList>
    </citation>
    <scope>NUCLEOTIDE SEQUENCE [LARGE SCALE GENOMIC DNA]</scope>
    <source>
        <strain evidence="3 4">Pla100</strain>
    </source>
</reference>
<dbReference type="SUPFAM" id="SSF103025">
    <property type="entry name" value="Folate-binding domain"/>
    <property type="match status" value="1"/>
</dbReference>
<evidence type="ECO:0000313" key="4">
    <source>
        <dbReference type="Proteomes" id="UP000316213"/>
    </source>
</evidence>
<dbReference type="InterPro" id="IPR027266">
    <property type="entry name" value="TrmE/GcvT-like"/>
</dbReference>
<evidence type="ECO:0000259" key="1">
    <source>
        <dbReference type="Pfam" id="PF01926"/>
    </source>
</evidence>
<dbReference type="Gene3D" id="3.30.1360.120">
    <property type="entry name" value="Probable tRNA modification gtpase trme, domain 1"/>
    <property type="match status" value="1"/>
</dbReference>